<dbReference type="AlphaFoldDB" id="C0CNA4"/>
<dbReference type="InterPro" id="IPR032465">
    <property type="entry name" value="ACMSD"/>
</dbReference>
<dbReference type="HOGENOM" id="CLU_044590_6_2_9"/>
<dbReference type="Gene3D" id="3.20.20.140">
    <property type="entry name" value="Metal-dependent hydrolases"/>
    <property type="match status" value="1"/>
</dbReference>
<dbReference type="GO" id="GO:0016831">
    <property type="term" value="F:carboxy-lyase activity"/>
    <property type="evidence" value="ECO:0007669"/>
    <property type="project" value="InterPro"/>
</dbReference>
<dbReference type="GeneID" id="86820772"/>
<organism evidence="3 4">
    <name type="scientific">Blautia hydrogenotrophica (strain DSM 10507 / JCM 14656 / S5a33)</name>
    <name type="common">Ruminococcus hydrogenotrophicus</name>
    <dbReference type="NCBI Taxonomy" id="476272"/>
    <lineage>
        <taxon>Bacteria</taxon>
        <taxon>Bacillati</taxon>
        <taxon>Bacillota</taxon>
        <taxon>Clostridia</taxon>
        <taxon>Lachnospirales</taxon>
        <taxon>Lachnospiraceae</taxon>
        <taxon>Blautia</taxon>
    </lineage>
</organism>
<reference evidence="3 4" key="1">
    <citation type="submission" date="2009-01" db="EMBL/GenBank/DDBJ databases">
        <authorList>
            <person name="Fulton L."/>
            <person name="Clifton S."/>
            <person name="Fulton B."/>
            <person name="Xu J."/>
            <person name="Minx P."/>
            <person name="Pepin K.H."/>
            <person name="Johnson M."/>
            <person name="Bhonagiri V."/>
            <person name="Nash W.E."/>
            <person name="Mardis E.R."/>
            <person name="Wilson R.K."/>
        </authorList>
    </citation>
    <scope>NUCLEOTIDE SEQUENCE [LARGE SCALE GENOMIC DNA]</scope>
    <source>
        <strain evidence="4">DSM 10507 / JCM 14656 / S5a33</strain>
    </source>
</reference>
<accession>C0CNA4</accession>
<dbReference type="EMBL" id="ACBZ01000125">
    <property type="protein sequence ID" value="EEG48746.1"/>
    <property type="molecule type" value="Genomic_DNA"/>
</dbReference>
<dbReference type="InterPro" id="IPR032466">
    <property type="entry name" value="Metal_Hydrolase"/>
</dbReference>
<name>C0CNA4_BLAHS</name>
<reference evidence="3 4" key="2">
    <citation type="submission" date="2009-02" db="EMBL/GenBank/DDBJ databases">
        <title>Draft genome sequence of Blautia hydrogenotrophica DSM 10507 (Ruminococcus hydrogenotrophicus DSM 10507).</title>
        <authorList>
            <person name="Sudarsanam P."/>
            <person name="Ley R."/>
            <person name="Guruge J."/>
            <person name="Turnbaugh P.J."/>
            <person name="Mahowald M."/>
            <person name="Liep D."/>
            <person name="Gordon J."/>
        </authorList>
    </citation>
    <scope>NUCLEOTIDE SEQUENCE [LARGE SCALE GENOMIC DNA]</scope>
    <source>
        <strain evidence="4">DSM 10507 / JCM 14656 / S5a33</strain>
    </source>
</reference>
<sequence length="242" mass="27295">MIIDHHNHIWEGESTGGFLDEGMSVKRILKEMDQAGVDVAGVCTVAQSIDNDYVVNACREHPDRFFGFCMVNPRDGQAVSTLRHYLDQGLRGLKLHPRLHGYQLGDHELMDPLMEVCREYQVPVFSHGGSEENDHPFYFEELARAFPEVTVILGHMCALNYCDDAITVAARNSNIYLDTSTAELFSVKAAIKKVGADRIVMSTDWPGNDFRMELLKIEIASEGNQEVYQKIAGENMRKIMNL</sequence>
<dbReference type="Proteomes" id="UP000003100">
    <property type="component" value="Unassembled WGS sequence"/>
</dbReference>
<dbReference type="GO" id="GO:0016787">
    <property type="term" value="F:hydrolase activity"/>
    <property type="evidence" value="ECO:0007669"/>
    <property type="project" value="InterPro"/>
</dbReference>
<dbReference type="SUPFAM" id="SSF51556">
    <property type="entry name" value="Metallo-dependent hydrolases"/>
    <property type="match status" value="1"/>
</dbReference>
<dbReference type="Pfam" id="PF04909">
    <property type="entry name" value="Amidohydro_2"/>
    <property type="match status" value="1"/>
</dbReference>
<dbReference type="eggNOG" id="COG2159">
    <property type="taxonomic scope" value="Bacteria"/>
</dbReference>
<dbReference type="PANTHER" id="PTHR21240">
    <property type="entry name" value="2-AMINO-3-CARBOXYLMUCONATE-6-SEMIALDEHYDE DECARBOXYLASE"/>
    <property type="match status" value="1"/>
</dbReference>
<evidence type="ECO:0000256" key="1">
    <source>
        <dbReference type="ARBA" id="ARBA00023239"/>
    </source>
</evidence>
<evidence type="ECO:0000259" key="2">
    <source>
        <dbReference type="Pfam" id="PF04909"/>
    </source>
</evidence>
<evidence type="ECO:0000313" key="3">
    <source>
        <dbReference type="EMBL" id="EEG48746.1"/>
    </source>
</evidence>
<evidence type="ECO:0000313" key="4">
    <source>
        <dbReference type="Proteomes" id="UP000003100"/>
    </source>
</evidence>
<dbReference type="InterPro" id="IPR006680">
    <property type="entry name" value="Amidohydro-rel"/>
</dbReference>
<feature type="domain" description="Amidohydrolase-related" evidence="2">
    <location>
        <begin position="3"/>
        <end position="238"/>
    </location>
</feature>
<gene>
    <name evidence="3" type="ORF">RUMHYD_02342</name>
</gene>
<keyword evidence="1" id="KW-0456">Lyase</keyword>
<dbReference type="PATRIC" id="fig|476272.21.peg.1777"/>
<protein>
    <recommendedName>
        <fullName evidence="2">Amidohydrolase-related domain-containing protein</fullName>
    </recommendedName>
</protein>
<keyword evidence="4" id="KW-1185">Reference proteome</keyword>
<comment type="caution">
    <text evidence="3">The sequence shown here is derived from an EMBL/GenBank/DDBJ whole genome shotgun (WGS) entry which is preliminary data.</text>
</comment>
<dbReference type="RefSeq" id="WP_005949626.1">
    <property type="nucleotide sequence ID" value="NZ_CP136423.1"/>
</dbReference>
<dbReference type="CDD" id="cd01292">
    <property type="entry name" value="metallo-dependent_hydrolases"/>
    <property type="match status" value="1"/>
</dbReference>
<proteinExistence type="predicted"/>